<reference evidence="6" key="1">
    <citation type="journal article" date="2019" name="Int. J. Syst. Evol. Microbiol.">
        <title>The Global Catalogue of Microorganisms (GCM) 10K type strain sequencing project: providing services to taxonomists for standard genome sequencing and annotation.</title>
        <authorList>
            <consortium name="The Broad Institute Genomics Platform"/>
            <consortium name="The Broad Institute Genome Sequencing Center for Infectious Disease"/>
            <person name="Wu L."/>
            <person name="Ma J."/>
        </authorList>
    </citation>
    <scope>NUCLEOTIDE SEQUENCE [LARGE SCALE GENOMIC DNA]</scope>
    <source>
        <strain evidence="6">CGMCC 4.7466</strain>
    </source>
</reference>
<dbReference type="EMBL" id="JBHSJJ010000040">
    <property type="protein sequence ID" value="MFC4875095.1"/>
    <property type="molecule type" value="Genomic_DNA"/>
</dbReference>
<dbReference type="InterPro" id="IPR039552">
    <property type="entry name" value="IS66_C"/>
</dbReference>
<evidence type="ECO:0000259" key="2">
    <source>
        <dbReference type="Pfam" id="PF13005"/>
    </source>
</evidence>
<evidence type="ECO:0000313" key="5">
    <source>
        <dbReference type="EMBL" id="MFC4875095.1"/>
    </source>
</evidence>
<dbReference type="Pfam" id="PF13007">
    <property type="entry name" value="LZ_Tnp_IS66"/>
    <property type="match status" value="1"/>
</dbReference>
<dbReference type="InterPro" id="IPR052344">
    <property type="entry name" value="Transposase-related"/>
</dbReference>
<protein>
    <submittedName>
        <fullName evidence="5">IS66 family transposase</fullName>
    </submittedName>
</protein>
<keyword evidence="6" id="KW-1185">Reference proteome</keyword>
<dbReference type="PANTHER" id="PTHR33678">
    <property type="entry name" value="BLL1576 PROTEIN"/>
    <property type="match status" value="1"/>
</dbReference>
<name>A0ABV9T8H4_9BACT</name>
<comment type="caution">
    <text evidence="5">The sequence shown here is derived from an EMBL/GenBank/DDBJ whole genome shotgun (WGS) entry which is preliminary data.</text>
</comment>
<evidence type="ECO:0000259" key="4">
    <source>
        <dbReference type="Pfam" id="PF13817"/>
    </source>
</evidence>
<evidence type="ECO:0000259" key="3">
    <source>
        <dbReference type="Pfam" id="PF13007"/>
    </source>
</evidence>
<organism evidence="5 6">
    <name type="scientific">Negadavirga shengliensis</name>
    <dbReference type="NCBI Taxonomy" id="1389218"/>
    <lineage>
        <taxon>Bacteria</taxon>
        <taxon>Pseudomonadati</taxon>
        <taxon>Bacteroidota</taxon>
        <taxon>Cytophagia</taxon>
        <taxon>Cytophagales</taxon>
        <taxon>Cyclobacteriaceae</taxon>
        <taxon>Negadavirga</taxon>
    </lineage>
</organism>
<evidence type="ECO:0000313" key="6">
    <source>
        <dbReference type="Proteomes" id="UP001595818"/>
    </source>
</evidence>
<dbReference type="NCBIfam" id="NF033517">
    <property type="entry name" value="transpos_IS66"/>
    <property type="match status" value="1"/>
</dbReference>
<gene>
    <name evidence="5" type="ORF">ACFPFU_25595</name>
</gene>
<feature type="domain" description="Transposase IS66 C-terminal" evidence="4">
    <location>
        <begin position="475"/>
        <end position="511"/>
    </location>
</feature>
<dbReference type="Proteomes" id="UP001595818">
    <property type="component" value="Unassembled WGS sequence"/>
</dbReference>
<dbReference type="RefSeq" id="WP_377069579.1">
    <property type="nucleotide sequence ID" value="NZ_JBHSJJ010000040.1"/>
</dbReference>
<dbReference type="Pfam" id="PF13005">
    <property type="entry name" value="zf-IS66"/>
    <property type="match status" value="1"/>
</dbReference>
<sequence>MLLNTFKATFLWYLYVMENREKDYKKLYEEALLTLSEKEEILLRKEEIISDQQFELDKLRRHLFGFKSEKRTGNVGDGQLGLFELGVTQSVQEELSESVSVEKPAPRKRAKGTGRMALPEELRREEVVIEPSESTEGCTRIGEEVTEVLELVPASFYVKRYIRPKYARANGEGIIIGTLPDRVIEKGIPSESVIAQMTVDKYVYGMPLHRQIDKYAKMGIRIPASSASDWIMRGWDHLRPLWELLRLVVISQKYLQVDETPIKVLERDHKNGIHQGYMWLYHAPVDRLVVFDYRKGRDRSGPKEMLADFRGIIQTDGYKVYDSLFGSHPDIHLTFCMAHARRKFVDALKDDEEQANYVLDKIGKLYLLEAQMRDGTMDWEQRTVLRKEHAEPVLNTLGKWLEENQYSYRPKSPMGEAIAYAHKRWAGLSAYVLHGQMEIDNNLVENAVRPLAVGRKAYLFAGSHQAAEMTAAMYSFMASCKKNKVNEFDWLKDVFERIQSHKQKDLYQLLPSNWEEYRPK</sequence>
<proteinExistence type="predicted"/>
<dbReference type="InterPro" id="IPR004291">
    <property type="entry name" value="Transposase_IS66_central"/>
</dbReference>
<dbReference type="InterPro" id="IPR024463">
    <property type="entry name" value="Transposase_TnpC_homeodom"/>
</dbReference>
<dbReference type="Pfam" id="PF03050">
    <property type="entry name" value="DDE_Tnp_IS66"/>
    <property type="match status" value="1"/>
</dbReference>
<evidence type="ECO:0000259" key="1">
    <source>
        <dbReference type="Pfam" id="PF03050"/>
    </source>
</evidence>
<dbReference type="PANTHER" id="PTHR33678:SF1">
    <property type="entry name" value="BLL1576 PROTEIN"/>
    <property type="match status" value="1"/>
</dbReference>
<feature type="domain" description="Transposase TnpC homeodomain" evidence="3">
    <location>
        <begin position="54"/>
        <end position="127"/>
    </location>
</feature>
<dbReference type="Pfam" id="PF13817">
    <property type="entry name" value="DDE_Tnp_IS66_C"/>
    <property type="match status" value="1"/>
</dbReference>
<feature type="domain" description="Transposase IS66 zinc-finger binding" evidence="2">
    <location>
        <begin position="139"/>
        <end position="167"/>
    </location>
</feature>
<dbReference type="InterPro" id="IPR024474">
    <property type="entry name" value="Znf_dom_IS66"/>
</dbReference>
<feature type="domain" description="Transposase IS66 central" evidence="1">
    <location>
        <begin position="186"/>
        <end position="468"/>
    </location>
</feature>
<accession>A0ABV9T8H4</accession>